<dbReference type="Proteomes" id="UP001159363">
    <property type="component" value="Chromosome 7"/>
</dbReference>
<keyword evidence="2" id="KW-1185">Reference proteome</keyword>
<sequence length="500" mass="54959">MLQRILRNRIPAHSPPPLTHTYTHAAPDIADVNTGTRVVSKDPAATDISTMETSRRKTAEEFDRLGYCGRCILPFKISAGKTGTGYLSLRDRVDRNLIGTELDLVEMNRVDISGLESVTSTRTVYLTPHFHCLNLVEVIIPRRIKISSFPLRRYAYVQFPPSGYASNFKGERRLERSSPSFRQIHWQLIKSLPDSHQLVAPFTVPMLAVLRFHSHWPLPSPLVALLARLISLKIAQSPKFPTLVYCRPGGPSLSNNLARPISRSTLASRQGEPGSIPGWVTGYSQVGIVPDDTVGRRVFSGISHFPRAFIPSPLNTHFNHPHRLSRLHMLRAAEISSLTINPMSRSRALIIARLSIKRSFITCRVLITTTLTFSTCSRGTGQSERCRPATLDKTLEDTRAPPGLGVVMLTLRAAATNVVVPQASSGVVPSRAAITADTQRNIQRKKLWMSIRGISAHTASANAQSSSVTAASITRQASSRPTIEHTWAGGIVKAQSKTAA</sequence>
<name>A0ABQ9GXJ1_9NEOP</name>
<evidence type="ECO:0000313" key="1">
    <source>
        <dbReference type="EMBL" id="KAJ8876750.1"/>
    </source>
</evidence>
<evidence type="ECO:0000313" key="2">
    <source>
        <dbReference type="Proteomes" id="UP001159363"/>
    </source>
</evidence>
<reference evidence="1 2" key="1">
    <citation type="submission" date="2023-02" db="EMBL/GenBank/DDBJ databases">
        <title>LHISI_Scaffold_Assembly.</title>
        <authorList>
            <person name="Stuart O.P."/>
            <person name="Cleave R."/>
            <person name="Magrath M.J.L."/>
            <person name="Mikheyev A.S."/>
        </authorList>
    </citation>
    <scope>NUCLEOTIDE SEQUENCE [LARGE SCALE GENOMIC DNA]</scope>
    <source>
        <strain evidence="1">Daus_M_001</strain>
        <tissue evidence="1">Leg muscle</tissue>
    </source>
</reference>
<protein>
    <submittedName>
        <fullName evidence="1">Uncharacterized protein</fullName>
    </submittedName>
</protein>
<dbReference type="EMBL" id="JARBHB010000008">
    <property type="protein sequence ID" value="KAJ8876750.1"/>
    <property type="molecule type" value="Genomic_DNA"/>
</dbReference>
<comment type="caution">
    <text evidence="1">The sequence shown here is derived from an EMBL/GenBank/DDBJ whole genome shotgun (WGS) entry which is preliminary data.</text>
</comment>
<organism evidence="1 2">
    <name type="scientific">Dryococelus australis</name>
    <dbReference type="NCBI Taxonomy" id="614101"/>
    <lineage>
        <taxon>Eukaryota</taxon>
        <taxon>Metazoa</taxon>
        <taxon>Ecdysozoa</taxon>
        <taxon>Arthropoda</taxon>
        <taxon>Hexapoda</taxon>
        <taxon>Insecta</taxon>
        <taxon>Pterygota</taxon>
        <taxon>Neoptera</taxon>
        <taxon>Polyneoptera</taxon>
        <taxon>Phasmatodea</taxon>
        <taxon>Verophasmatodea</taxon>
        <taxon>Anareolatae</taxon>
        <taxon>Phasmatidae</taxon>
        <taxon>Eurycanthinae</taxon>
        <taxon>Dryococelus</taxon>
    </lineage>
</organism>
<accession>A0ABQ9GXJ1</accession>
<proteinExistence type="predicted"/>
<gene>
    <name evidence="1" type="ORF">PR048_021197</name>
</gene>